<dbReference type="InterPro" id="IPR023214">
    <property type="entry name" value="HAD_sf"/>
</dbReference>
<dbReference type="EMBL" id="BPQR01000064">
    <property type="protein sequence ID" value="GJE08180.1"/>
    <property type="molecule type" value="Genomic_DNA"/>
</dbReference>
<comment type="caution">
    <text evidence="1">The sequence shown here is derived from an EMBL/GenBank/DDBJ whole genome shotgun (WGS) entry which is preliminary data.</text>
</comment>
<proteinExistence type="predicted"/>
<evidence type="ECO:0000313" key="2">
    <source>
        <dbReference type="Proteomes" id="UP001055102"/>
    </source>
</evidence>
<dbReference type="NCBIfam" id="TIGR01484">
    <property type="entry name" value="HAD-SF-IIB"/>
    <property type="match status" value="1"/>
</dbReference>
<sequence length="268" mass="27819">MTDIALVVSDIDGTLVTDDKALTPATVAAVARLGRAGIGFTVVSSRPPVGLRAIARQLDIRLPMGAFNGATLVAPDGAVLSETRLAAPVARAAAAHLLRAGVDVWVFANGAWNLRDPDAPYADLEARTLATGPTVVEDLDPLLEAASKIVGVSRESDRLAAIEEELARELGTQAAIHRSQRYYLDVTPLGFDKGAFLDRIAERVGVTRERVAAIGDGANDTAMFARAGLAIAMGNASDAVKARAARTTSGNDADGFAQAMDAFVIGGT</sequence>
<dbReference type="CDD" id="cd07516">
    <property type="entry name" value="HAD_Pase"/>
    <property type="match status" value="1"/>
</dbReference>
<dbReference type="InterPro" id="IPR036412">
    <property type="entry name" value="HAD-like_sf"/>
</dbReference>
<dbReference type="NCBIfam" id="TIGR00099">
    <property type="entry name" value="Cof-subfamily"/>
    <property type="match status" value="1"/>
</dbReference>
<dbReference type="SFLD" id="SFLDG01140">
    <property type="entry name" value="C2.B:_Phosphomannomutase_and_P"/>
    <property type="match status" value="1"/>
</dbReference>
<dbReference type="PANTHER" id="PTHR10000:SF8">
    <property type="entry name" value="HAD SUPERFAMILY HYDROLASE-LIKE, TYPE 3"/>
    <property type="match status" value="1"/>
</dbReference>
<evidence type="ECO:0000313" key="1">
    <source>
        <dbReference type="EMBL" id="GJE08180.1"/>
    </source>
</evidence>
<dbReference type="InterPro" id="IPR006379">
    <property type="entry name" value="HAD-SF_hydro_IIB"/>
</dbReference>
<gene>
    <name evidence="1" type="primary">yitU</name>
    <name evidence="1" type="ORF">AOPFMNJM_3515</name>
</gene>
<protein>
    <submittedName>
        <fullName evidence="1">5-amino-6-(5-phospho-D-ribitylamino)uracil phosphatase YitU</fullName>
    </submittedName>
</protein>
<dbReference type="Proteomes" id="UP001055102">
    <property type="component" value="Unassembled WGS sequence"/>
</dbReference>
<reference evidence="1" key="1">
    <citation type="journal article" date="2021" name="Front. Microbiol.">
        <title>Comprehensive Comparative Genomics and Phenotyping of Methylobacterium Species.</title>
        <authorList>
            <person name="Alessa O."/>
            <person name="Ogura Y."/>
            <person name="Fujitani Y."/>
            <person name="Takami H."/>
            <person name="Hayashi T."/>
            <person name="Sahin N."/>
            <person name="Tani A."/>
        </authorList>
    </citation>
    <scope>NUCLEOTIDE SEQUENCE</scope>
    <source>
        <strain evidence="1">LMG 23639</strain>
    </source>
</reference>
<dbReference type="InterPro" id="IPR000150">
    <property type="entry name" value="Cof"/>
</dbReference>
<dbReference type="SFLD" id="SFLDS00003">
    <property type="entry name" value="Haloacid_Dehalogenase"/>
    <property type="match status" value="1"/>
</dbReference>
<dbReference type="SUPFAM" id="SSF56784">
    <property type="entry name" value="HAD-like"/>
    <property type="match status" value="1"/>
</dbReference>
<name>A0ABQ4T1Q5_9HYPH</name>
<accession>A0ABQ4T1Q5</accession>
<dbReference type="Gene3D" id="3.30.1240.10">
    <property type="match status" value="1"/>
</dbReference>
<dbReference type="Gene3D" id="3.40.50.1000">
    <property type="entry name" value="HAD superfamily/HAD-like"/>
    <property type="match status" value="1"/>
</dbReference>
<organism evidence="1 2">
    <name type="scientific">Methylobacterium jeotgali</name>
    <dbReference type="NCBI Taxonomy" id="381630"/>
    <lineage>
        <taxon>Bacteria</taxon>
        <taxon>Pseudomonadati</taxon>
        <taxon>Pseudomonadota</taxon>
        <taxon>Alphaproteobacteria</taxon>
        <taxon>Hyphomicrobiales</taxon>
        <taxon>Methylobacteriaceae</taxon>
        <taxon>Methylobacterium</taxon>
    </lineage>
</organism>
<dbReference type="PROSITE" id="PS01228">
    <property type="entry name" value="COF_1"/>
    <property type="match status" value="1"/>
</dbReference>
<keyword evidence="2" id="KW-1185">Reference proteome</keyword>
<dbReference type="PANTHER" id="PTHR10000">
    <property type="entry name" value="PHOSPHOSERINE PHOSPHATASE"/>
    <property type="match status" value="1"/>
</dbReference>
<dbReference type="RefSeq" id="WP_238277740.1">
    <property type="nucleotide sequence ID" value="NZ_BPQR01000064.1"/>
</dbReference>
<dbReference type="Pfam" id="PF08282">
    <property type="entry name" value="Hydrolase_3"/>
    <property type="match status" value="1"/>
</dbReference>
<reference evidence="1" key="2">
    <citation type="submission" date="2021-08" db="EMBL/GenBank/DDBJ databases">
        <authorList>
            <person name="Tani A."/>
            <person name="Ola A."/>
            <person name="Ogura Y."/>
            <person name="Katsura K."/>
            <person name="Hayashi T."/>
        </authorList>
    </citation>
    <scope>NUCLEOTIDE SEQUENCE</scope>
    <source>
        <strain evidence="1">LMG 23639</strain>
    </source>
</reference>